<comment type="caution">
    <text evidence="3">The sequence shown here is derived from an EMBL/GenBank/DDBJ whole genome shotgun (WGS) entry which is preliminary data.</text>
</comment>
<dbReference type="Pfam" id="PF13562">
    <property type="entry name" value="NTP_transf_4"/>
    <property type="match status" value="1"/>
</dbReference>
<dbReference type="RefSeq" id="WP_115830901.1">
    <property type="nucleotide sequence ID" value="NZ_QNUL01000006.1"/>
</dbReference>
<evidence type="ECO:0000313" key="4">
    <source>
        <dbReference type="Proteomes" id="UP000256373"/>
    </source>
</evidence>
<protein>
    <submittedName>
        <fullName evidence="3">Glucose-1-phosphate thymidylyltransferase</fullName>
    </submittedName>
</protein>
<dbReference type="PANTHER" id="PTHR43584">
    <property type="entry name" value="NUCLEOTIDYL TRANSFERASE"/>
    <property type="match status" value="1"/>
</dbReference>
<keyword evidence="4" id="KW-1185">Reference proteome</keyword>
<evidence type="ECO:0000313" key="3">
    <source>
        <dbReference type="EMBL" id="REA62190.1"/>
    </source>
</evidence>
<keyword evidence="1 3" id="KW-0808">Transferase</keyword>
<dbReference type="Gene3D" id="2.160.10.10">
    <property type="entry name" value="Hexapeptide repeat proteins"/>
    <property type="match status" value="1"/>
</dbReference>
<name>A0A3D8YCN7_9BACT</name>
<organism evidence="3 4">
    <name type="scientific">Dyadobacter luteus</name>
    <dbReference type="NCBI Taxonomy" id="2259619"/>
    <lineage>
        <taxon>Bacteria</taxon>
        <taxon>Pseudomonadati</taxon>
        <taxon>Bacteroidota</taxon>
        <taxon>Cytophagia</taxon>
        <taxon>Cytophagales</taxon>
        <taxon>Spirosomataceae</taxon>
        <taxon>Dyadobacter</taxon>
    </lineage>
</organism>
<dbReference type="InterPro" id="IPR050065">
    <property type="entry name" value="GlmU-like"/>
</dbReference>
<reference evidence="3 4" key="1">
    <citation type="submission" date="2018-07" db="EMBL/GenBank/DDBJ databases">
        <title>Dyadobacter roseus sp. nov., isolated from rose rhizosphere soil.</title>
        <authorList>
            <person name="Chen L."/>
        </authorList>
    </citation>
    <scope>NUCLEOTIDE SEQUENCE [LARGE SCALE GENOMIC DNA]</scope>
    <source>
        <strain evidence="3 4">RS19</strain>
    </source>
</reference>
<gene>
    <name evidence="3" type="ORF">DSL64_11115</name>
</gene>
<keyword evidence="2" id="KW-0012">Acyltransferase</keyword>
<dbReference type="NCBIfam" id="TIGR03991">
    <property type="entry name" value="alt_bact_glmU"/>
    <property type="match status" value="1"/>
</dbReference>
<dbReference type="InterPro" id="IPR011004">
    <property type="entry name" value="Trimer_LpxA-like_sf"/>
</dbReference>
<dbReference type="OrthoDB" id="9784832at2"/>
<sequence>MPSIILFDEPTLRTQLLPFTYTRPVAAIRCGIDTIAEKWAKWLSTTPSFQTQQYLSAAFPINTSHDNLFINGALCPDQALVDAIADLPEETVLCSSANEILAVNTANAGWTPQLGLSQFTSVVYQSSFTLIRNIWDIFTNNGTQIKADFSLITSKRKSEPLTDPYTRCYNPEQIFIEPGANIKAAILNAENGPIYIGKNTVIQEGAAIQGPFAMGEGSIIAQNAKIRVNTSIGPFCKIGGEVGGSVIFGYSNKGHDGYLGNSVLGEWCNLGANTNNSNLKNDHTNVKLHNYATNSLQDTGLQFCGLFMGDYSKAGISTMFNTGTVVGVSVNVFGAGFQAKHIPSFSWGGNAEGFMEYRFPKAVAVAKDTVSRRDVVFDDVRQRIMAEVFEQTAIQRGEAITV</sequence>
<dbReference type="GO" id="GO:0016746">
    <property type="term" value="F:acyltransferase activity"/>
    <property type="evidence" value="ECO:0007669"/>
    <property type="project" value="UniProtKB-KW"/>
</dbReference>
<evidence type="ECO:0000256" key="2">
    <source>
        <dbReference type="ARBA" id="ARBA00023315"/>
    </source>
</evidence>
<dbReference type="SUPFAM" id="SSF51161">
    <property type="entry name" value="Trimeric LpxA-like enzymes"/>
    <property type="match status" value="1"/>
</dbReference>
<dbReference type="Proteomes" id="UP000256373">
    <property type="component" value="Unassembled WGS sequence"/>
</dbReference>
<accession>A0A3D8YCN7</accession>
<dbReference type="AlphaFoldDB" id="A0A3D8YCN7"/>
<dbReference type="GO" id="GO:0016779">
    <property type="term" value="F:nucleotidyltransferase activity"/>
    <property type="evidence" value="ECO:0007669"/>
    <property type="project" value="UniProtKB-ARBA"/>
</dbReference>
<dbReference type="InterPro" id="IPR023917">
    <property type="entry name" value="Bifunctiontional_GlmU_bac-type"/>
</dbReference>
<proteinExistence type="predicted"/>
<evidence type="ECO:0000256" key="1">
    <source>
        <dbReference type="ARBA" id="ARBA00022679"/>
    </source>
</evidence>
<dbReference type="EMBL" id="QNUL01000006">
    <property type="protein sequence ID" value="REA62190.1"/>
    <property type="molecule type" value="Genomic_DNA"/>
</dbReference>